<name>A0A9X3B6Y0_9BACT</name>
<keyword evidence="3" id="KW-1185">Reference proteome</keyword>
<protein>
    <submittedName>
        <fullName evidence="2">Uncharacterized protein</fullName>
    </submittedName>
</protein>
<evidence type="ECO:0000313" key="2">
    <source>
        <dbReference type="EMBL" id="MCU7547881.1"/>
    </source>
</evidence>
<keyword evidence="1" id="KW-0472">Membrane</keyword>
<dbReference type="EMBL" id="JAOTIF010000001">
    <property type="protein sequence ID" value="MCU7547881.1"/>
    <property type="molecule type" value="Genomic_DNA"/>
</dbReference>
<reference evidence="2" key="1">
    <citation type="submission" date="2022-09" db="EMBL/GenBank/DDBJ databases">
        <authorList>
            <person name="Yuan C."/>
            <person name="Ke Z."/>
        </authorList>
    </citation>
    <scope>NUCLEOTIDE SEQUENCE</scope>
    <source>
        <strain evidence="2">LB-8</strain>
    </source>
</reference>
<keyword evidence="1" id="KW-0812">Transmembrane</keyword>
<comment type="caution">
    <text evidence="2">The sequence shown here is derived from an EMBL/GenBank/DDBJ whole genome shotgun (WGS) entry which is preliminary data.</text>
</comment>
<evidence type="ECO:0000256" key="1">
    <source>
        <dbReference type="SAM" id="Phobius"/>
    </source>
</evidence>
<gene>
    <name evidence="2" type="ORF">OCK74_02090</name>
</gene>
<feature type="transmembrane region" description="Helical" evidence="1">
    <location>
        <begin position="9"/>
        <end position="27"/>
    </location>
</feature>
<proteinExistence type="predicted"/>
<keyword evidence="1" id="KW-1133">Transmembrane helix</keyword>
<dbReference type="Proteomes" id="UP001155483">
    <property type="component" value="Unassembled WGS sequence"/>
</dbReference>
<dbReference type="AlphaFoldDB" id="A0A9X3B6Y0"/>
<dbReference type="RefSeq" id="WP_279295326.1">
    <property type="nucleotide sequence ID" value="NZ_JAOTIF010000001.1"/>
</dbReference>
<sequence length="132" mass="15395">MKRIRKEDIVGVSLFIVVLVVFGLWYTSREKASFKSRGVITSGVPFAFKYDYKGRLYLDYTYTVDGKIYKQKASFPEFVKGAEKALLNRSFPVIYIDNEPQKCELLISKATFDMLDIPFPDTLLWTRRLEFP</sequence>
<organism evidence="2 3">
    <name type="scientific">Paraflavisolibacter caeni</name>
    <dbReference type="NCBI Taxonomy" id="2982496"/>
    <lineage>
        <taxon>Bacteria</taxon>
        <taxon>Pseudomonadati</taxon>
        <taxon>Bacteroidota</taxon>
        <taxon>Chitinophagia</taxon>
        <taxon>Chitinophagales</taxon>
        <taxon>Chitinophagaceae</taxon>
        <taxon>Paraflavisolibacter</taxon>
    </lineage>
</organism>
<reference evidence="2" key="2">
    <citation type="submission" date="2023-04" db="EMBL/GenBank/DDBJ databases">
        <title>Paracnuella aquatica gen. nov., sp. nov., a member of the family Chitinophagaceae isolated from a hot spring.</title>
        <authorList>
            <person name="Wang C."/>
        </authorList>
    </citation>
    <scope>NUCLEOTIDE SEQUENCE</scope>
    <source>
        <strain evidence="2">LB-8</strain>
    </source>
</reference>
<accession>A0A9X3B6Y0</accession>
<evidence type="ECO:0000313" key="3">
    <source>
        <dbReference type="Proteomes" id="UP001155483"/>
    </source>
</evidence>